<dbReference type="SUPFAM" id="SSF52317">
    <property type="entry name" value="Class I glutamine amidotransferase-like"/>
    <property type="match status" value="1"/>
</dbReference>
<name>A0A6J6L496_9ZZZZ</name>
<dbReference type="PROSITE" id="PS51273">
    <property type="entry name" value="GATASE_TYPE_1"/>
    <property type="match status" value="1"/>
</dbReference>
<reference evidence="3" key="1">
    <citation type="submission" date="2020-05" db="EMBL/GenBank/DDBJ databases">
        <authorList>
            <person name="Chiriac C."/>
            <person name="Salcher M."/>
            <person name="Ghai R."/>
            <person name="Kavagutti S V."/>
        </authorList>
    </citation>
    <scope>NUCLEOTIDE SEQUENCE</scope>
</reference>
<dbReference type="InterPro" id="IPR017926">
    <property type="entry name" value="GATASE"/>
</dbReference>
<dbReference type="PANTHER" id="PTHR42695">
    <property type="entry name" value="GLUTAMINE AMIDOTRANSFERASE YLR126C-RELATED"/>
    <property type="match status" value="1"/>
</dbReference>
<dbReference type="Pfam" id="PF00117">
    <property type="entry name" value="GATase"/>
    <property type="match status" value="1"/>
</dbReference>
<accession>A0A6J6L496</accession>
<dbReference type="PANTHER" id="PTHR42695:SF5">
    <property type="entry name" value="GLUTAMINE AMIDOTRANSFERASE YLR126C-RELATED"/>
    <property type="match status" value="1"/>
</dbReference>
<protein>
    <submittedName>
        <fullName evidence="3">Unannotated protein</fullName>
    </submittedName>
</protein>
<evidence type="ECO:0000259" key="1">
    <source>
        <dbReference type="Pfam" id="PF00117"/>
    </source>
</evidence>
<dbReference type="Gene3D" id="3.40.50.880">
    <property type="match status" value="1"/>
</dbReference>
<evidence type="ECO:0000313" key="2">
    <source>
        <dbReference type="EMBL" id="CAB4548614.1"/>
    </source>
</evidence>
<dbReference type="GO" id="GO:0005829">
    <property type="term" value="C:cytosol"/>
    <property type="evidence" value="ECO:0007669"/>
    <property type="project" value="TreeGrafter"/>
</dbReference>
<dbReference type="AlphaFoldDB" id="A0A6J6L496"/>
<organism evidence="3">
    <name type="scientific">freshwater metagenome</name>
    <dbReference type="NCBI Taxonomy" id="449393"/>
    <lineage>
        <taxon>unclassified sequences</taxon>
        <taxon>metagenomes</taxon>
        <taxon>ecological metagenomes</taxon>
    </lineage>
</organism>
<dbReference type="InterPro" id="IPR044992">
    <property type="entry name" value="ChyE-like"/>
</dbReference>
<dbReference type="EMBL" id="CAEZWE010000044">
    <property type="protein sequence ID" value="CAB4656512.1"/>
    <property type="molecule type" value="Genomic_DNA"/>
</dbReference>
<gene>
    <name evidence="2" type="ORF">UFOPK1572_00010</name>
    <name evidence="3" type="ORF">UFOPK2169_01108</name>
</gene>
<dbReference type="CDD" id="cd01741">
    <property type="entry name" value="GATase1_1"/>
    <property type="match status" value="1"/>
</dbReference>
<sequence length="238" mass="26079">MRAALIANAGDADSGLVGKALRRRGYSFVEFIREQHQQWGPWEELDLVVSMGSGWSTYWDHVADPIRAEQRLLSGAIAQGIPVLGICFGAQQLSTVLGGEVTKAQSPEIGWHHVTPVAESASLIPKSLYEGPWMQWHYDRFSVPSGATVLAESPVGPQVMVCGRTLGVQFHPEATESIVRTWSSGDGVEELEAAQISSDTLQMTTAGHLEDAARRCDDLIEWFLSDIAQKHIDRGLTR</sequence>
<dbReference type="EMBL" id="CAEZTC010000001">
    <property type="protein sequence ID" value="CAB4548614.1"/>
    <property type="molecule type" value="Genomic_DNA"/>
</dbReference>
<proteinExistence type="predicted"/>
<feature type="domain" description="Glutamine amidotransferase" evidence="1">
    <location>
        <begin position="69"/>
        <end position="176"/>
    </location>
</feature>
<evidence type="ECO:0000313" key="3">
    <source>
        <dbReference type="EMBL" id="CAB4656512.1"/>
    </source>
</evidence>
<dbReference type="InterPro" id="IPR029062">
    <property type="entry name" value="Class_I_gatase-like"/>
</dbReference>